<sequence>MTNFTIAWLAFPFFIGFIIYLLPKLDRFLALGITLLSAAYAVQVFLEDSPLKIQLLDSFGVSLTIDQLSSFFILTNTLVTAAVILYCWQSGRTAFFYMQAIMLHGSVNATFICEDFVSLYVALEVIGVASFLLITYPRTDRSIWVGLRYLFVSNTAMLFYLVGAVLVYQAHHSFNFVGLRGSPPEAIALIFLGLLVKGGIFVSGLWLPLTHSESESPVSAMLSGVVVKAAVFPLVRCALMLEEIDPIVRFFGVSTALLGVGYAIFEKDTKRMLAFHTISQLGFVLAAPVVGGFYALTHGLVKSALFLIAGVLPSRNFKELQYNPIDTKIWIALVIASFSISGFPLLSGFGAKVLTAKNFLPWQVVAMNIAALGTAISFAKFIFLPHQKLALNRDREIETESKVGKKLPLGFWLAMIILLGGLIVANFVYYEAYTLKNIVKPLITIAIGWTIYLLIIKKLTIKLPRAVEKFDHLIGVMSLMLILLFWIVWTRSRILT</sequence>
<feature type="transmembrane region" description="Helical" evidence="9">
    <location>
        <begin position="149"/>
        <end position="168"/>
    </location>
</feature>
<feature type="transmembrane region" description="Helical" evidence="9">
    <location>
        <begin position="118"/>
        <end position="137"/>
    </location>
</feature>
<dbReference type="PANTHER" id="PTHR42703:SF1">
    <property type="entry name" value="NA(+)_H(+) ANTIPORTER SUBUNIT D1"/>
    <property type="match status" value="1"/>
</dbReference>
<dbReference type="InterPro" id="IPR050586">
    <property type="entry name" value="CPA3_Na-H_Antiporter_D"/>
</dbReference>
<feature type="transmembrane region" description="Helical" evidence="9">
    <location>
        <begin position="188"/>
        <end position="209"/>
    </location>
</feature>
<evidence type="ECO:0000256" key="9">
    <source>
        <dbReference type="SAM" id="Phobius"/>
    </source>
</evidence>
<keyword evidence="3" id="KW-1003">Cell membrane</keyword>
<feature type="transmembrane region" description="Helical" evidence="9">
    <location>
        <begin position="95"/>
        <end position="112"/>
    </location>
</feature>
<comment type="subcellular location">
    <subcellularLocation>
        <location evidence="1">Cell membrane</location>
        <topology evidence="1">Multi-pass membrane protein</topology>
    </subcellularLocation>
    <subcellularLocation>
        <location evidence="8">Membrane</location>
        <topology evidence="8">Multi-pass membrane protein</topology>
    </subcellularLocation>
</comment>
<feature type="transmembrane region" description="Helical" evidence="9">
    <location>
        <begin position="29"/>
        <end position="46"/>
    </location>
</feature>
<feature type="transmembrane region" description="Helical" evidence="9">
    <location>
        <begin position="329"/>
        <end position="350"/>
    </location>
</feature>
<keyword evidence="4 8" id="KW-0812">Transmembrane</keyword>
<evidence type="ECO:0000313" key="11">
    <source>
        <dbReference type="EMBL" id="MBE9117077.1"/>
    </source>
</evidence>
<keyword evidence="6 9" id="KW-0472">Membrane</keyword>
<evidence type="ECO:0000256" key="1">
    <source>
        <dbReference type="ARBA" id="ARBA00004651"/>
    </source>
</evidence>
<dbReference type="NCBIfam" id="NF005564">
    <property type="entry name" value="PRK07234.1-4"/>
    <property type="match status" value="1"/>
</dbReference>
<evidence type="ECO:0000256" key="7">
    <source>
        <dbReference type="ARBA" id="ARBA00025624"/>
    </source>
</evidence>
<dbReference type="AlphaFoldDB" id="A0A8J7ITU1"/>
<proteinExistence type="inferred from homology"/>
<dbReference type="Pfam" id="PF00361">
    <property type="entry name" value="Proton_antipo_M"/>
    <property type="match status" value="1"/>
</dbReference>
<feature type="transmembrane region" description="Helical" evidence="9">
    <location>
        <begin position="247"/>
        <end position="265"/>
    </location>
</feature>
<feature type="transmembrane region" description="Helical" evidence="9">
    <location>
        <begin position="6"/>
        <end position="22"/>
    </location>
</feature>
<name>A0A8J7ITU1_9CYAN</name>
<dbReference type="Proteomes" id="UP000654482">
    <property type="component" value="Unassembled WGS sequence"/>
</dbReference>
<dbReference type="RefSeq" id="WP_194030168.1">
    <property type="nucleotide sequence ID" value="NZ_JADEWZ010000020.1"/>
</dbReference>
<evidence type="ECO:0000256" key="5">
    <source>
        <dbReference type="ARBA" id="ARBA00022989"/>
    </source>
</evidence>
<feature type="transmembrane region" description="Helical" evidence="9">
    <location>
        <begin position="272"/>
        <end position="294"/>
    </location>
</feature>
<feature type="transmembrane region" description="Helical" evidence="9">
    <location>
        <begin position="472"/>
        <end position="489"/>
    </location>
</feature>
<evidence type="ECO:0000256" key="4">
    <source>
        <dbReference type="ARBA" id="ARBA00022692"/>
    </source>
</evidence>
<dbReference type="InterPro" id="IPR001750">
    <property type="entry name" value="ND/Mrp_TM"/>
</dbReference>
<reference evidence="11" key="1">
    <citation type="submission" date="2020-10" db="EMBL/GenBank/DDBJ databases">
        <authorList>
            <person name="Castelo-Branco R."/>
            <person name="Eusebio N."/>
            <person name="Adriana R."/>
            <person name="Vieira A."/>
            <person name="Brugerolle De Fraissinette N."/>
            <person name="Rezende De Castro R."/>
            <person name="Schneider M.P."/>
            <person name="Vasconcelos V."/>
            <person name="Leao P.N."/>
        </authorList>
    </citation>
    <scope>NUCLEOTIDE SEQUENCE</scope>
    <source>
        <strain evidence="11">LEGE 07157</strain>
    </source>
</reference>
<keyword evidence="5 9" id="KW-1133">Transmembrane helix</keyword>
<dbReference type="GO" id="GO:0005886">
    <property type="term" value="C:plasma membrane"/>
    <property type="evidence" value="ECO:0007669"/>
    <property type="project" value="UniProtKB-SubCell"/>
</dbReference>
<evidence type="ECO:0000256" key="2">
    <source>
        <dbReference type="ARBA" id="ARBA00005346"/>
    </source>
</evidence>
<evidence type="ECO:0000313" key="12">
    <source>
        <dbReference type="Proteomes" id="UP000654482"/>
    </source>
</evidence>
<protein>
    <submittedName>
        <fullName evidence="11">Cation:proton antiporter</fullName>
    </submittedName>
</protein>
<evidence type="ECO:0000256" key="6">
    <source>
        <dbReference type="ARBA" id="ARBA00023136"/>
    </source>
</evidence>
<evidence type="ECO:0000259" key="10">
    <source>
        <dbReference type="Pfam" id="PF00361"/>
    </source>
</evidence>
<dbReference type="PANTHER" id="PTHR42703">
    <property type="entry name" value="NADH DEHYDROGENASE"/>
    <property type="match status" value="1"/>
</dbReference>
<keyword evidence="12" id="KW-1185">Reference proteome</keyword>
<feature type="transmembrane region" description="Helical" evidence="9">
    <location>
        <begin position="362"/>
        <end position="383"/>
    </location>
</feature>
<feature type="domain" description="NADH:quinone oxidoreductase/Mrp antiporter transmembrane" evidence="10">
    <location>
        <begin position="114"/>
        <end position="376"/>
    </location>
</feature>
<feature type="transmembrane region" description="Helical" evidence="9">
    <location>
        <begin position="409"/>
        <end position="430"/>
    </location>
</feature>
<organism evidence="11 12">
    <name type="scientific">Lusitaniella coriacea LEGE 07157</name>
    <dbReference type="NCBI Taxonomy" id="945747"/>
    <lineage>
        <taxon>Bacteria</taxon>
        <taxon>Bacillati</taxon>
        <taxon>Cyanobacteriota</taxon>
        <taxon>Cyanophyceae</taxon>
        <taxon>Spirulinales</taxon>
        <taxon>Lusitaniellaceae</taxon>
        <taxon>Lusitaniella</taxon>
    </lineage>
</organism>
<evidence type="ECO:0000256" key="3">
    <source>
        <dbReference type="ARBA" id="ARBA00022475"/>
    </source>
</evidence>
<comment type="function">
    <text evidence="7">NDH-1 shuttles electrons from NAD(P)H, via FMN and iron-sulfur (Fe-S) centers, to quinones in the respiratory chain. The immediate electron acceptor for the enzyme in this species is believed to be plastoquinone. Couples the redox reaction to proton translocation (for every two electrons transferred, four hydrogen ions are translocated across the cytoplasmic membrane), and thus conserves the redox energy in a proton gradient.</text>
</comment>
<feature type="transmembrane region" description="Helical" evidence="9">
    <location>
        <begin position="68"/>
        <end position="88"/>
    </location>
</feature>
<feature type="transmembrane region" description="Helical" evidence="9">
    <location>
        <begin position="221"/>
        <end position="241"/>
    </location>
</feature>
<dbReference type="EMBL" id="JADEWZ010000020">
    <property type="protein sequence ID" value="MBE9117077.1"/>
    <property type="molecule type" value="Genomic_DNA"/>
</dbReference>
<accession>A0A8J7ITU1</accession>
<feature type="transmembrane region" description="Helical" evidence="9">
    <location>
        <begin position="442"/>
        <end position="460"/>
    </location>
</feature>
<comment type="similarity">
    <text evidence="2">Belongs to the CPA3 antiporters (TC 2.A.63) subunit D family.</text>
</comment>
<gene>
    <name evidence="11" type="ORF">IQ249_14340</name>
</gene>
<comment type="caution">
    <text evidence="11">The sequence shown here is derived from an EMBL/GenBank/DDBJ whole genome shotgun (WGS) entry which is preliminary data.</text>
</comment>
<evidence type="ECO:0000256" key="8">
    <source>
        <dbReference type="RuleBase" id="RU000320"/>
    </source>
</evidence>